<dbReference type="RefSeq" id="WP_269879629.1">
    <property type="nucleotide sequence ID" value="NZ_JAQAGZ010000001.1"/>
</dbReference>
<sequence length="382" mass="41728">MPSAKSDDFDKQKLDEAWAKLQAKLAEEPAQPKWAEWNKAGAEWKPAALSEEAAGRPADEAELDRSTVPVKRGELAAETGTGSPGEKRARTWLTRKRKQWIGFAAACCVFGAFIATPAGNEALASILNKFRMQDVTVVQKDDLQQFFNQFAPDGTTREQINKFGTFTQSSGTQRGQLTLAEAEKALGRKLMVPAEYKEDPARTLYVAPSNKLTLQLHVDEVNQALKRLGAKKLLPASVDGKPITLELGETVNYHLGNDQKKEWYSFAQTAVPVITVDPSIPVAQALNAVLDFPLLPGYLKQSLQQSSILSGGNIPLPVIADGTSEKVNVGGTQVIVTTNKSRESTYYFATWVKNGQLYNFGGGNRYTNQEAVLAKVKELIGS</sequence>
<comment type="caution">
    <text evidence="3">The sequence shown here is derived from an EMBL/GenBank/DDBJ whole genome shotgun (WGS) entry which is preliminary data.</text>
</comment>
<evidence type="ECO:0000313" key="3">
    <source>
        <dbReference type="EMBL" id="MCZ8511268.1"/>
    </source>
</evidence>
<dbReference type="Proteomes" id="UP001527882">
    <property type="component" value="Unassembled WGS sequence"/>
</dbReference>
<reference evidence="3 4" key="1">
    <citation type="submission" date="2022-12" db="EMBL/GenBank/DDBJ databases">
        <title>Draft genome sequence of Paenibacillus sp. dW9.</title>
        <authorList>
            <person name="Choi E.-W."/>
            <person name="Kim D.-U."/>
        </authorList>
    </citation>
    <scope>NUCLEOTIDE SEQUENCE [LARGE SCALE GENOMIC DNA]</scope>
    <source>
        <strain evidence="4">dW9</strain>
    </source>
</reference>
<organism evidence="3 4">
    <name type="scientific">Paenibacillus gyeongsangnamensis</name>
    <dbReference type="NCBI Taxonomy" id="3388067"/>
    <lineage>
        <taxon>Bacteria</taxon>
        <taxon>Bacillati</taxon>
        <taxon>Bacillota</taxon>
        <taxon>Bacilli</taxon>
        <taxon>Bacillales</taxon>
        <taxon>Paenibacillaceae</taxon>
        <taxon>Paenibacillus</taxon>
    </lineage>
</organism>
<evidence type="ECO:0000256" key="1">
    <source>
        <dbReference type="SAM" id="MobiDB-lite"/>
    </source>
</evidence>
<evidence type="ECO:0000313" key="4">
    <source>
        <dbReference type="Proteomes" id="UP001527882"/>
    </source>
</evidence>
<name>A0ABT4Q316_9BACL</name>
<accession>A0ABT4Q316</accession>
<proteinExistence type="predicted"/>
<feature type="region of interest" description="Disordered" evidence="1">
    <location>
        <begin position="39"/>
        <end position="88"/>
    </location>
</feature>
<dbReference type="EMBL" id="JAQAGZ010000001">
    <property type="protein sequence ID" value="MCZ8511268.1"/>
    <property type="molecule type" value="Genomic_DNA"/>
</dbReference>
<feature type="transmembrane region" description="Helical" evidence="2">
    <location>
        <begin position="100"/>
        <end position="119"/>
    </location>
</feature>
<gene>
    <name evidence="3" type="ORF">O9H85_02185</name>
</gene>
<protein>
    <recommendedName>
        <fullName evidence="5">DUF4367 domain-containing protein</fullName>
    </recommendedName>
</protein>
<keyword evidence="2" id="KW-0812">Transmembrane</keyword>
<keyword evidence="2" id="KW-1133">Transmembrane helix</keyword>
<evidence type="ECO:0000256" key="2">
    <source>
        <dbReference type="SAM" id="Phobius"/>
    </source>
</evidence>
<keyword evidence="4" id="KW-1185">Reference proteome</keyword>
<evidence type="ECO:0008006" key="5">
    <source>
        <dbReference type="Google" id="ProtNLM"/>
    </source>
</evidence>
<feature type="compositionally biased region" description="Basic and acidic residues" evidence="1">
    <location>
        <begin position="53"/>
        <end position="75"/>
    </location>
</feature>
<keyword evidence="2" id="KW-0472">Membrane</keyword>